<dbReference type="STRING" id="890420.SAMN05216226_103247"/>
<proteinExistence type="predicted"/>
<name>A0A1G8TVC2_9EURY</name>
<feature type="transmembrane region" description="Helical" evidence="1">
    <location>
        <begin position="39"/>
        <end position="57"/>
    </location>
</feature>
<keyword evidence="3" id="KW-1185">Reference proteome</keyword>
<protein>
    <submittedName>
        <fullName evidence="2">Uncharacterized protein</fullName>
    </submittedName>
</protein>
<dbReference type="Proteomes" id="UP000198856">
    <property type="component" value="Unassembled WGS sequence"/>
</dbReference>
<dbReference type="EMBL" id="FNFC01000003">
    <property type="protein sequence ID" value="SDJ44865.1"/>
    <property type="molecule type" value="Genomic_DNA"/>
</dbReference>
<keyword evidence="1" id="KW-1133">Transmembrane helix</keyword>
<dbReference type="AlphaFoldDB" id="A0A1G8TVC2"/>
<reference evidence="2 3" key="1">
    <citation type="submission" date="2016-10" db="EMBL/GenBank/DDBJ databases">
        <authorList>
            <person name="de Groot N.N."/>
        </authorList>
    </citation>
    <scope>NUCLEOTIDE SEQUENCE [LARGE SCALE GENOMIC DNA]</scope>
    <source>
        <strain evidence="2 3">IBRC-M10015</strain>
    </source>
</reference>
<keyword evidence="1" id="KW-0812">Transmembrane</keyword>
<sequence length="68" mass="7116">MNRPSPAGLLVALAFGIVFVVEGRTVLGMLGFELPLSVYFPVAGLLLVAMFVGLLLLPKTNSKQVAGT</sequence>
<organism evidence="2 3">
    <name type="scientific">Halovenus aranensis</name>
    <dbReference type="NCBI Taxonomy" id="890420"/>
    <lineage>
        <taxon>Archaea</taxon>
        <taxon>Methanobacteriati</taxon>
        <taxon>Methanobacteriota</taxon>
        <taxon>Stenosarchaea group</taxon>
        <taxon>Halobacteria</taxon>
        <taxon>Halobacteriales</taxon>
        <taxon>Haloarculaceae</taxon>
        <taxon>Halovenus</taxon>
    </lineage>
</organism>
<evidence type="ECO:0000256" key="1">
    <source>
        <dbReference type="SAM" id="Phobius"/>
    </source>
</evidence>
<accession>A0A1G8TVC2</accession>
<dbReference type="RefSeq" id="WP_092699939.1">
    <property type="nucleotide sequence ID" value="NZ_FNFC01000003.1"/>
</dbReference>
<evidence type="ECO:0000313" key="2">
    <source>
        <dbReference type="EMBL" id="SDJ44865.1"/>
    </source>
</evidence>
<evidence type="ECO:0000313" key="3">
    <source>
        <dbReference type="Proteomes" id="UP000198856"/>
    </source>
</evidence>
<gene>
    <name evidence="2" type="ORF">SAMN05216226_103247</name>
</gene>
<keyword evidence="1" id="KW-0472">Membrane</keyword>